<dbReference type="Proteomes" id="UP001229081">
    <property type="component" value="Unassembled WGS sequence"/>
</dbReference>
<dbReference type="EMBL" id="JAUFSA010000007">
    <property type="protein sequence ID" value="MDP7739679.1"/>
    <property type="molecule type" value="Genomic_DNA"/>
</dbReference>
<proteinExistence type="predicted"/>
<organism evidence="1 2">
    <name type="scientific">Mycobacterium paragordonae</name>
    <dbReference type="NCBI Taxonomy" id="1389713"/>
    <lineage>
        <taxon>Bacteria</taxon>
        <taxon>Bacillati</taxon>
        <taxon>Actinomycetota</taxon>
        <taxon>Actinomycetes</taxon>
        <taxon>Mycobacteriales</taxon>
        <taxon>Mycobacteriaceae</taxon>
        <taxon>Mycobacterium</taxon>
    </lineage>
</organism>
<dbReference type="RefSeq" id="WP_306256110.1">
    <property type="nucleotide sequence ID" value="NZ_JAUFSA010000007.1"/>
</dbReference>
<protein>
    <submittedName>
        <fullName evidence="1">Uncharacterized protein</fullName>
    </submittedName>
</protein>
<gene>
    <name evidence="1" type="ORF">QXL92_33675</name>
</gene>
<accession>A0AAJ1SE72</accession>
<evidence type="ECO:0000313" key="1">
    <source>
        <dbReference type="EMBL" id="MDP7739679.1"/>
    </source>
</evidence>
<sequence>MLRAAASVHYGIATTSHLGGLPAIAQPSTRETDNSLVKGFARDLKAACDDLYDEPFNPGARETVLRLLKASGIADAAYARLHSTPLRINP</sequence>
<dbReference type="AlphaFoldDB" id="A0AAJ1SE72"/>
<comment type="caution">
    <text evidence="1">The sequence shown here is derived from an EMBL/GenBank/DDBJ whole genome shotgun (WGS) entry which is preliminary data.</text>
</comment>
<name>A0AAJ1SE72_9MYCO</name>
<evidence type="ECO:0000313" key="2">
    <source>
        <dbReference type="Proteomes" id="UP001229081"/>
    </source>
</evidence>
<reference evidence="1" key="1">
    <citation type="submission" date="2023-06" db="EMBL/GenBank/DDBJ databases">
        <title>Identification of two novel mycobacterium reveal diversities and complexities of Mycobacterium gordonae clade.</title>
        <authorList>
            <person name="Matsumoto Y."/>
            <person name="Nakamura S."/>
            <person name="Motooka D."/>
            <person name="Fukushima K."/>
        </authorList>
    </citation>
    <scope>NUCLEOTIDE SEQUENCE</scope>
    <source>
        <strain evidence="1">TY812</strain>
    </source>
</reference>